<dbReference type="PROSITE" id="PS00518">
    <property type="entry name" value="ZF_RING_1"/>
    <property type="match status" value="1"/>
</dbReference>
<feature type="transmembrane region" description="Helical" evidence="11">
    <location>
        <begin position="217"/>
        <end position="237"/>
    </location>
</feature>
<dbReference type="EC" id="2.3.2.27" evidence="11"/>
<evidence type="ECO:0000256" key="2">
    <source>
        <dbReference type="ARBA" id="ARBA00004308"/>
    </source>
</evidence>
<accession>A0A103XWX4</accession>
<evidence type="ECO:0000256" key="12">
    <source>
        <dbReference type="SAM" id="MobiDB-lite"/>
    </source>
</evidence>
<evidence type="ECO:0000259" key="13">
    <source>
        <dbReference type="PROSITE" id="PS50089"/>
    </source>
</evidence>
<dbReference type="GO" id="GO:0016567">
    <property type="term" value="P:protein ubiquitination"/>
    <property type="evidence" value="ECO:0007669"/>
    <property type="project" value="UniProtKB-UniPathway"/>
</dbReference>
<evidence type="ECO:0000256" key="8">
    <source>
        <dbReference type="ARBA" id="ARBA00022833"/>
    </source>
</evidence>
<reference evidence="14 15" key="1">
    <citation type="journal article" date="2016" name="Sci. Rep.">
        <title>The genome sequence of the outbreeding globe artichoke constructed de novo incorporating a phase-aware low-pass sequencing strategy of F1 progeny.</title>
        <authorList>
            <person name="Scaglione D."/>
            <person name="Reyes-Chin-Wo S."/>
            <person name="Acquadro A."/>
            <person name="Froenicke L."/>
            <person name="Portis E."/>
            <person name="Beitel C."/>
            <person name="Tirone M."/>
            <person name="Mauro R."/>
            <person name="Lo Monaco A."/>
            <person name="Mauromicale G."/>
            <person name="Faccioli P."/>
            <person name="Cattivelli L."/>
            <person name="Rieseberg L."/>
            <person name="Michelmore R."/>
            <person name="Lanteri S."/>
        </authorList>
    </citation>
    <scope>NUCLEOTIDE SEQUENCE [LARGE SCALE GENOMIC DNA]</scope>
    <source>
        <strain evidence="14">2C</strain>
    </source>
</reference>
<dbReference type="GO" id="GO:0006511">
    <property type="term" value="P:ubiquitin-dependent protein catabolic process"/>
    <property type="evidence" value="ECO:0007669"/>
    <property type="project" value="UniProtKB-UniRule"/>
</dbReference>
<comment type="domain">
    <text evidence="11">The RING-type zinc finger domain is responsible for E3 ligase activity.</text>
</comment>
<dbReference type="CDD" id="cd16745">
    <property type="entry name" value="RING-HC_AtRMA-like"/>
    <property type="match status" value="1"/>
</dbReference>
<keyword evidence="15" id="KW-1185">Reference proteome</keyword>
<feature type="region of interest" description="Disordered" evidence="12">
    <location>
        <begin position="87"/>
        <end position="128"/>
    </location>
</feature>
<dbReference type="InterPro" id="IPR045103">
    <property type="entry name" value="RNF5/RNF185-like"/>
</dbReference>
<evidence type="ECO:0000256" key="1">
    <source>
        <dbReference type="ARBA" id="ARBA00000900"/>
    </source>
</evidence>
<comment type="function">
    <text evidence="11">E3 ubiquitin-protein ligase.</text>
</comment>
<dbReference type="EMBL" id="LEKV01003800">
    <property type="protein sequence ID" value="KVH98374.1"/>
    <property type="molecule type" value="Genomic_DNA"/>
</dbReference>
<keyword evidence="11" id="KW-0256">Endoplasmic reticulum</keyword>
<name>A0A103XWX4_CYNCS</name>
<protein>
    <recommendedName>
        <fullName evidence="11">E3 ubiquitin-protein ligase RMA</fullName>
        <ecNumber evidence="11">2.3.2.27</ecNumber>
    </recommendedName>
    <alternativeName>
        <fullName evidence="11">Protein RING membrane-anchor</fullName>
    </alternativeName>
    <alternativeName>
        <fullName evidence="11">RING-type E3 ubiquitin transferase RMA</fullName>
    </alternativeName>
</protein>
<dbReference type="InterPro" id="IPR018957">
    <property type="entry name" value="Znf_C3HC4_RING-type"/>
</dbReference>
<dbReference type="SUPFAM" id="SSF57850">
    <property type="entry name" value="RING/U-box"/>
    <property type="match status" value="1"/>
</dbReference>
<dbReference type="Gene3D" id="3.30.40.10">
    <property type="entry name" value="Zinc/RING finger domain, C3HC4 (zinc finger)"/>
    <property type="match status" value="1"/>
</dbReference>
<dbReference type="InterPro" id="IPR001841">
    <property type="entry name" value="Znf_RING"/>
</dbReference>
<dbReference type="AlphaFoldDB" id="A0A103XWX4"/>
<comment type="catalytic activity">
    <reaction evidence="1 11">
        <text>S-ubiquitinyl-[E2 ubiquitin-conjugating enzyme]-L-cysteine + [acceptor protein]-L-lysine = [E2 ubiquitin-conjugating enzyme]-L-cysteine + N(6)-ubiquitinyl-[acceptor protein]-L-lysine.</text>
        <dbReference type="EC" id="2.3.2.27"/>
    </reaction>
</comment>
<dbReference type="UniPathway" id="UPA00143"/>
<dbReference type="InterPro" id="IPR013083">
    <property type="entry name" value="Znf_RING/FYVE/PHD"/>
</dbReference>
<evidence type="ECO:0000256" key="11">
    <source>
        <dbReference type="RuleBase" id="RU369090"/>
    </source>
</evidence>
<keyword evidence="5 11" id="KW-0479">Metal-binding</keyword>
<evidence type="ECO:0000256" key="5">
    <source>
        <dbReference type="ARBA" id="ARBA00022723"/>
    </source>
</evidence>
<keyword evidence="9 11" id="KW-0472">Membrane</keyword>
<evidence type="ECO:0000256" key="3">
    <source>
        <dbReference type="ARBA" id="ARBA00004906"/>
    </source>
</evidence>
<keyword evidence="11" id="KW-0812">Transmembrane</keyword>
<dbReference type="GO" id="GO:0005789">
    <property type="term" value="C:endoplasmic reticulum membrane"/>
    <property type="evidence" value="ECO:0007669"/>
    <property type="project" value="UniProtKB-SubCell"/>
</dbReference>
<dbReference type="Pfam" id="PF00097">
    <property type="entry name" value="zf-C3HC4"/>
    <property type="match status" value="1"/>
</dbReference>
<sequence length="238" mass="25432">MPAGFGEVPSRSPQRPSCSSDNNSNNGDAGNFECNICFDLAQDPIVTLCGHLFCWPCLYKWLHIHSHSQECPVCKALIEEEKLVPLYGRGKNSTDPRSKSVPGVEIPNRPAGQRPETAPPPDRNAFAQHGQHGFGLMGGFGPAMTASFGNFTLSFGGLIPSFFNVQLHAFTGHPMYGNGAAPASAPAPAPAPAPGFSYGNHHAHGAPQQRAHQHETGFSAASPLLIIGLLFLWALIWN</sequence>
<gene>
    <name evidence="14" type="ORF">Ccrd_023400</name>
</gene>
<dbReference type="OMA" id="GLNIPHR"/>
<feature type="compositionally biased region" description="Low complexity" evidence="12">
    <location>
        <begin position="9"/>
        <end position="23"/>
    </location>
</feature>
<feature type="region of interest" description="Disordered" evidence="12">
    <location>
        <begin position="1"/>
        <end position="23"/>
    </location>
</feature>
<keyword evidence="7 11" id="KW-0833">Ubl conjugation pathway</keyword>
<evidence type="ECO:0000256" key="10">
    <source>
        <dbReference type="PROSITE-ProRule" id="PRU00175"/>
    </source>
</evidence>
<evidence type="ECO:0000313" key="14">
    <source>
        <dbReference type="EMBL" id="KVH98374.1"/>
    </source>
</evidence>
<keyword evidence="6 10" id="KW-0863">Zinc-finger</keyword>
<keyword evidence="11" id="KW-1133">Transmembrane helix</keyword>
<feature type="region of interest" description="Disordered" evidence="12">
    <location>
        <begin position="180"/>
        <end position="214"/>
    </location>
</feature>
<dbReference type="STRING" id="59895.A0A103XWX4"/>
<organism evidence="14 15">
    <name type="scientific">Cynara cardunculus var. scolymus</name>
    <name type="common">Globe artichoke</name>
    <name type="synonym">Cynara scolymus</name>
    <dbReference type="NCBI Taxonomy" id="59895"/>
    <lineage>
        <taxon>Eukaryota</taxon>
        <taxon>Viridiplantae</taxon>
        <taxon>Streptophyta</taxon>
        <taxon>Embryophyta</taxon>
        <taxon>Tracheophyta</taxon>
        <taxon>Spermatophyta</taxon>
        <taxon>Magnoliopsida</taxon>
        <taxon>eudicotyledons</taxon>
        <taxon>Gunneridae</taxon>
        <taxon>Pentapetalae</taxon>
        <taxon>asterids</taxon>
        <taxon>campanulids</taxon>
        <taxon>Asterales</taxon>
        <taxon>Asteraceae</taxon>
        <taxon>Carduoideae</taxon>
        <taxon>Cardueae</taxon>
        <taxon>Carduinae</taxon>
        <taxon>Cynara</taxon>
    </lineage>
</organism>
<dbReference type="InterPro" id="IPR017907">
    <property type="entry name" value="Znf_RING_CS"/>
</dbReference>
<evidence type="ECO:0000256" key="7">
    <source>
        <dbReference type="ARBA" id="ARBA00022786"/>
    </source>
</evidence>
<comment type="caution">
    <text evidence="14">The sequence shown here is derived from an EMBL/GenBank/DDBJ whole genome shotgun (WGS) entry which is preliminary data.</text>
</comment>
<feature type="domain" description="RING-type" evidence="13">
    <location>
        <begin position="34"/>
        <end position="75"/>
    </location>
</feature>
<dbReference type="Gramene" id="KVH98374">
    <property type="protein sequence ID" value="KVH98374"/>
    <property type="gene ID" value="Ccrd_023400"/>
</dbReference>
<comment type="pathway">
    <text evidence="3 11">Protein modification; protein ubiquitination.</text>
</comment>
<dbReference type="SMART" id="SM00184">
    <property type="entry name" value="RING"/>
    <property type="match status" value="1"/>
</dbReference>
<dbReference type="FunFam" id="3.30.40.10:FF:000463">
    <property type="entry name" value="E3 ubiquitin-protein ligase RNF185 isoform X2"/>
    <property type="match status" value="1"/>
</dbReference>
<keyword evidence="4 11" id="KW-0808">Transferase</keyword>
<dbReference type="Proteomes" id="UP000243975">
    <property type="component" value="Unassembled WGS sequence"/>
</dbReference>
<dbReference type="GO" id="GO:0061630">
    <property type="term" value="F:ubiquitin protein ligase activity"/>
    <property type="evidence" value="ECO:0007669"/>
    <property type="project" value="UniProtKB-UniRule"/>
</dbReference>
<proteinExistence type="predicted"/>
<dbReference type="OrthoDB" id="6270329at2759"/>
<evidence type="ECO:0000256" key="9">
    <source>
        <dbReference type="ARBA" id="ARBA00023136"/>
    </source>
</evidence>
<dbReference type="PANTHER" id="PTHR12313">
    <property type="entry name" value="E3 UBIQUITIN-PROTEIN LIGASE RNF5-RELATED"/>
    <property type="match status" value="1"/>
</dbReference>
<comment type="subcellular location">
    <subcellularLocation>
        <location evidence="2">Endomembrane system</location>
    </subcellularLocation>
    <subcellularLocation>
        <location evidence="11">Endoplasmic reticulum membrane</location>
        <topology evidence="11">Single-pass type IV membrane protein</topology>
    </subcellularLocation>
</comment>
<evidence type="ECO:0000313" key="15">
    <source>
        <dbReference type="Proteomes" id="UP000243975"/>
    </source>
</evidence>
<evidence type="ECO:0000256" key="4">
    <source>
        <dbReference type="ARBA" id="ARBA00022679"/>
    </source>
</evidence>
<dbReference type="PROSITE" id="PS50089">
    <property type="entry name" value="ZF_RING_2"/>
    <property type="match status" value="1"/>
</dbReference>
<dbReference type="GO" id="GO:0008270">
    <property type="term" value="F:zinc ion binding"/>
    <property type="evidence" value="ECO:0007669"/>
    <property type="project" value="UniProtKB-KW"/>
</dbReference>
<keyword evidence="8 11" id="KW-0862">Zinc</keyword>
<evidence type="ECO:0000256" key="6">
    <source>
        <dbReference type="ARBA" id="ARBA00022771"/>
    </source>
</evidence>